<organism evidence="9 10">
    <name type="scientific">Paraphoma chrysanthemicola</name>
    <dbReference type="NCBI Taxonomy" id="798071"/>
    <lineage>
        <taxon>Eukaryota</taxon>
        <taxon>Fungi</taxon>
        <taxon>Dikarya</taxon>
        <taxon>Ascomycota</taxon>
        <taxon>Pezizomycotina</taxon>
        <taxon>Dothideomycetes</taxon>
        <taxon>Pleosporomycetidae</taxon>
        <taxon>Pleosporales</taxon>
        <taxon>Pleosporineae</taxon>
        <taxon>Phaeosphaeriaceae</taxon>
        <taxon>Paraphoma</taxon>
    </lineage>
</organism>
<dbReference type="EMBL" id="JAGMVJ010000011">
    <property type="protein sequence ID" value="KAH7086359.1"/>
    <property type="molecule type" value="Genomic_DNA"/>
</dbReference>
<comment type="subcellular location">
    <subcellularLocation>
        <location evidence="1">Nucleus</location>
    </subcellularLocation>
</comment>
<proteinExistence type="inferred from homology"/>
<evidence type="ECO:0000256" key="4">
    <source>
        <dbReference type="ARBA" id="ARBA00023163"/>
    </source>
</evidence>
<evidence type="ECO:0000256" key="5">
    <source>
        <dbReference type="ARBA" id="ARBA00023242"/>
    </source>
</evidence>
<keyword evidence="5" id="KW-0539">Nucleus</keyword>
<dbReference type="Pfam" id="PF01285">
    <property type="entry name" value="TEA"/>
    <property type="match status" value="1"/>
</dbReference>
<evidence type="ECO:0000313" key="9">
    <source>
        <dbReference type="EMBL" id="KAH7086359.1"/>
    </source>
</evidence>
<dbReference type="OrthoDB" id="10006572at2759"/>
<keyword evidence="3" id="KW-0805">Transcription regulation</keyword>
<accession>A0A8K0R3R4</accession>
<dbReference type="Gene3D" id="6.10.20.40">
    <property type="entry name" value="TEA/ATTS domain"/>
    <property type="match status" value="1"/>
</dbReference>
<dbReference type="GO" id="GO:0005667">
    <property type="term" value="C:transcription regulator complex"/>
    <property type="evidence" value="ECO:0007669"/>
    <property type="project" value="TreeGrafter"/>
</dbReference>
<feature type="region of interest" description="Disordered" evidence="7">
    <location>
        <begin position="863"/>
        <end position="884"/>
    </location>
</feature>
<keyword evidence="10" id="KW-1185">Reference proteome</keyword>
<feature type="DNA-binding region" description="TEA" evidence="6">
    <location>
        <begin position="189"/>
        <end position="268"/>
    </location>
</feature>
<dbReference type="GO" id="GO:0000978">
    <property type="term" value="F:RNA polymerase II cis-regulatory region sequence-specific DNA binding"/>
    <property type="evidence" value="ECO:0007669"/>
    <property type="project" value="TreeGrafter"/>
</dbReference>
<evidence type="ECO:0000256" key="1">
    <source>
        <dbReference type="ARBA" id="ARBA00004123"/>
    </source>
</evidence>
<evidence type="ECO:0000256" key="3">
    <source>
        <dbReference type="ARBA" id="ARBA00023015"/>
    </source>
</evidence>
<comment type="similarity">
    <text evidence="2">Belongs to the TEC1 family.</text>
</comment>
<dbReference type="PANTHER" id="PTHR11834:SF0">
    <property type="entry name" value="PROTEIN SCALLOPED"/>
    <property type="match status" value="1"/>
</dbReference>
<protein>
    <submittedName>
        <fullName evidence="9">TEA/ATTS domain family-domain-containing protein</fullName>
    </submittedName>
</protein>
<feature type="region of interest" description="Disordered" evidence="7">
    <location>
        <begin position="670"/>
        <end position="691"/>
    </location>
</feature>
<feature type="region of interest" description="Disordered" evidence="7">
    <location>
        <begin position="34"/>
        <end position="63"/>
    </location>
</feature>
<comment type="caution">
    <text evidence="9">The sequence shown here is derived from an EMBL/GenBank/DDBJ whole genome shotgun (WGS) entry which is preliminary data.</text>
</comment>
<reference evidence="9" key="1">
    <citation type="journal article" date="2021" name="Nat. Commun.">
        <title>Genetic determinants of endophytism in the Arabidopsis root mycobiome.</title>
        <authorList>
            <person name="Mesny F."/>
            <person name="Miyauchi S."/>
            <person name="Thiergart T."/>
            <person name="Pickel B."/>
            <person name="Atanasova L."/>
            <person name="Karlsson M."/>
            <person name="Huettel B."/>
            <person name="Barry K.W."/>
            <person name="Haridas S."/>
            <person name="Chen C."/>
            <person name="Bauer D."/>
            <person name="Andreopoulos W."/>
            <person name="Pangilinan J."/>
            <person name="LaButti K."/>
            <person name="Riley R."/>
            <person name="Lipzen A."/>
            <person name="Clum A."/>
            <person name="Drula E."/>
            <person name="Henrissat B."/>
            <person name="Kohler A."/>
            <person name="Grigoriev I.V."/>
            <person name="Martin F.M."/>
            <person name="Hacquard S."/>
        </authorList>
    </citation>
    <scope>NUCLEOTIDE SEQUENCE</scope>
    <source>
        <strain evidence="9">MPI-SDFR-AT-0120</strain>
    </source>
</reference>
<evidence type="ECO:0000256" key="7">
    <source>
        <dbReference type="SAM" id="MobiDB-lite"/>
    </source>
</evidence>
<dbReference type="SMART" id="SM00426">
    <property type="entry name" value="TEA"/>
    <property type="match status" value="1"/>
</dbReference>
<dbReference type="InterPro" id="IPR000818">
    <property type="entry name" value="TEA/ATTS_dom"/>
</dbReference>
<sequence length="915" mass="102672">MELHQQRSCGQSVEGSTLGDIALDTSHQRAVLRERSANWPHDLNPQSIPKQKRSRTSSPIQNSFARRPAHVGSYLTGHVHAQHIGLAGFGAERTEKQVEYELKRLDLMLQRSDKYQKYREKQPNLTRTEVLAKEARELAEQQAKEAERVARGEPKKKPGRDEKDKTVWPEFLEHAFWRGESMKHVIATKKAKGLLESLPLAMMFMPTDLQLALVRWPPMGRKKHMLDGALRGRNELIQDSIRRDTGIIRDRKQVSSHLQVLKQHLANMPAVLVYMAAPEDDKKRHGVRESSHAYQVTRLRDRHHAQRIASVANYDYNDANMHARRSAACPPLNFDPAASRFNDVYASAYSVANFAMLASVKEDVVHCFTRLATEGRLDDVNVTDAVSWRRQYPEFRFLQAQMEQWALERRRILVCDASMKVMTEVPPNTHLFIEFTLDTQHDLSIFDSIQCTTRFYDSGDSAPDPQLDGCAAHDLKEHRKSCKFEPSRHGSHGSSGFLTIAFGSKFWVNRMTKYQSMRHRDEKSVAESLLRLTATQDIYGIKPETGEAECILTILWRFSQSPNSAEVGSMNWRAVNVDTRVSLDLDQKWFKGAKGTPDLVREDLIGGRDGVLDYSEAAPLENSEYHQIAHQDFDFGHQHQSPNVYDIHSTQEQPQPQLQLDILASMQPDLEHPHTSAAPSASTDFSQHSLSELSHGRDTVDVYAQNANDFDFHGGHITISGAFEPTINLSAYDNFASQTTDLSGLHALAGLDQDGYSLGLACADSNELVDVGVNNDLRDDSLACYSTKPNWHRTNLIPSLEDAAEQYHTYMGLARTSNGHDALQTQHILEGPSPSLGQSEELVARGLHDAQININPGLWNLQSPFQEDTAGGASDGSGCRKDSGVHGHGVGLGVGVLELIERDQRTRGYQTPSLH</sequence>
<gene>
    <name evidence="9" type="ORF">FB567DRAFT_69014</name>
</gene>
<feature type="compositionally biased region" description="Polar residues" evidence="7">
    <location>
        <begin position="677"/>
        <end position="691"/>
    </location>
</feature>
<feature type="region of interest" description="Disordered" evidence="7">
    <location>
        <begin position="138"/>
        <end position="164"/>
    </location>
</feature>
<feature type="domain" description="TEA" evidence="8">
    <location>
        <begin position="189"/>
        <end position="268"/>
    </location>
</feature>
<evidence type="ECO:0000256" key="2">
    <source>
        <dbReference type="ARBA" id="ARBA00008421"/>
    </source>
</evidence>
<evidence type="ECO:0000256" key="6">
    <source>
        <dbReference type="PROSITE-ProRule" id="PRU00505"/>
    </source>
</evidence>
<dbReference type="AlphaFoldDB" id="A0A8K0R3R4"/>
<dbReference type="InterPro" id="IPR038096">
    <property type="entry name" value="TEA/ATTS_sf"/>
</dbReference>
<name>A0A8K0R3R4_9PLEO</name>
<dbReference type="Proteomes" id="UP000813461">
    <property type="component" value="Unassembled WGS sequence"/>
</dbReference>
<dbReference type="PROSITE" id="PS51088">
    <property type="entry name" value="TEA_2"/>
    <property type="match status" value="1"/>
</dbReference>
<dbReference type="GO" id="GO:0005634">
    <property type="term" value="C:nucleus"/>
    <property type="evidence" value="ECO:0007669"/>
    <property type="project" value="UniProtKB-SubCell"/>
</dbReference>
<dbReference type="PANTHER" id="PTHR11834">
    <property type="entry name" value="TRANSCRIPTIONAL ENHANCER FACTOR TEF RELATED"/>
    <property type="match status" value="1"/>
</dbReference>
<dbReference type="GO" id="GO:0000981">
    <property type="term" value="F:DNA-binding transcription factor activity, RNA polymerase II-specific"/>
    <property type="evidence" value="ECO:0007669"/>
    <property type="project" value="TreeGrafter"/>
</dbReference>
<keyword evidence="4" id="KW-0804">Transcription</keyword>
<evidence type="ECO:0000259" key="8">
    <source>
        <dbReference type="PROSITE" id="PS51088"/>
    </source>
</evidence>
<dbReference type="InterPro" id="IPR050937">
    <property type="entry name" value="TEC1_TEAD_TF"/>
</dbReference>
<evidence type="ECO:0000313" key="10">
    <source>
        <dbReference type="Proteomes" id="UP000813461"/>
    </source>
</evidence>